<evidence type="ECO:0000313" key="3">
    <source>
        <dbReference type="EMBL" id="MDM1046719.1"/>
    </source>
</evidence>
<keyword evidence="1" id="KW-0812">Transmembrane</keyword>
<dbReference type="Proteomes" id="UP001170954">
    <property type="component" value="Unassembled WGS sequence"/>
</dbReference>
<comment type="caution">
    <text evidence="3">The sequence shown here is derived from an EMBL/GenBank/DDBJ whole genome shotgun (WGS) entry which is preliminary data.</text>
</comment>
<keyword evidence="1" id="KW-0813">Transport</keyword>
<dbReference type="Pfam" id="PF07715">
    <property type="entry name" value="Plug"/>
    <property type="match status" value="1"/>
</dbReference>
<dbReference type="SUPFAM" id="SSF49464">
    <property type="entry name" value="Carboxypeptidase regulatory domain-like"/>
    <property type="match status" value="1"/>
</dbReference>
<dbReference type="InterPro" id="IPR039426">
    <property type="entry name" value="TonB-dep_rcpt-like"/>
</dbReference>
<reference evidence="3" key="2">
    <citation type="journal article" date="2022" name="Sci. Total Environ.">
        <title>Prevalence, transmission, and molecular epidemiology of tet(X)-positive bacteria among humans, animals, and environmental niches in China: An epidemiological, and genomic-based study.</title>
        <authorList>
            <person name="Dong N."/>
            <person name="Zeng Y."/>
            <person name="Cai C."/>
            <person name="Sun C."/>
            <person name="Lu J."/>
            <person name="Liu C."/>
            <person name="Zhou H."/>
            <person name="Sun Q."/>
            <person name="Shu L."/>
            <person name="Wang H."/>
            <person name="Wang Y."/>
            <person name="Wang S."/>
            <person name="Wu C."/>
            <person name="Chan E.W."/>
            <person name="Chen G."/>
            <person name="Shen Z."/>
            <person name="Chen S."/>
            <person name="Zhang R."/>
        </authorList>
    </citation>
    <scope>NUCLEOTIDE SEQUENCE</scope>
    <source>
        <strain evidence="3">R1692</strain>
    </source>
</reference>
<name>A0ABT7NHQ9_9SPHI</name>
<dbReference type="Gene3D" id="2.60.40.1120">
    <property type="entry name" value="Carboxypeptidase-like, regulatory domain"/>
    <property type="match status" value="1"/>
</dbReference>
<dbReference type="EMBL" id="JACAGK010000001">
    <property type="protein sequence ID" value="MDM1046719.1"/>
    <property type="molecule type" value="Genomic_DNA"/>
</dbReference>
<dbReference type="InterPro" id="IPR037066">
    <property type="entry name" value="Plug_dom_sf"/>
</dbReference>
<gene>
    <name evidence="3" type="ORF">HX018_00440</name>
</gene>
<dbReference type="InterPro" id="IPR008969">
    <property type="entry name" value="CarboxyPept-like_regulatory"/>
</dbReference>
<accession>A0ABT7NHQ9</accession>
<dbReference type="InterPro" id="IPR023996">
    <property type="entry name" value="TonB-dep_OMP_SusC/RagA"/>
</dbReference>
<keyword evidence="3" id="KW-0675">Receptor</keyword>
<keyword evidence="1" id="KW-0472">Membrane</keyword>
<sequence length="1074" mass="120195">MSNKPACSKSHFYRGFRTFRIATRQRLVLLSFPLVFLGIPPSPLYAHSSIRLISLQTAQGIVKDKDGKPIEGATVTIRGTSVGTQTDRNGHFMFPNLEKGSVLVFSFTGYLTQEVTLENQKSIDIVLVEDPEALEEVVVVAFGTQKKTDMVGSVTQIKPNNLRVPSSNLTTALAGQAAGIIAFQRSGEPGMDNADFFIRGVTSFGTGKVDPLILIDGVELSVTELARLRPDDIESFSIMKDATSTALYGARGANGVIFVTTKQGKEGKANISLRAEGSVSAPTSNVELADPVTYMELYNNALVSRDPFAEPLYTQEKIESTREGLHPIIFPAVDWRSALFKDQTFNHRYNLNVTGGGKVARYYVAGSFAQDNGMLRVDGKNNFNNNVDLKSYTLRANVNIDLTKSTELIVRLNGNFDNYTGPLEGGGAMYNKVVRANPVDFVPFYPVDDLHSHIEHIMFGGLRERAFLNPYADMVKGYKDYDRSLMMAQMEIKQNLSFLTEGLRFRSMFNTNRISRYDIERAYKPFFYELAYYDRRTLDYVVSITNENSGEEFLSFGLDNELRAQNSVFYMENAIDYSRTFNEKHSISALLVNILRSSTNAVAGSLQLSLPSRNFGLSGRTTYSYDNRYYAEVNFGYNGSERFHESHRYGFFPSFGLAWSISNEKFWEPLKGKINNLRLRGTYGLVGNDAIGSATDRFFYLSNVVMNDASKGFTFGREYGTTQPGINVTRYSNPDITWETSYKTNLALELGLFNKVNIQADFFKEERKDILMNRSAIPTTMGLSAAVRANVGRASGQGMDMSVDYSENFSNGFWMQLRGNFTYAKSKYLAYEEPIYEKEWWKSRLGYSIHQPWGYIAERLFVDDSEVANSPSQQFGSTNVAGDIKYKDVNGDGLITTLDQVPIGFPTIPEIIYGGGFSIGYKNFDISAFFQGSARSSFWTGGVVDGVTGPANVQPFVGGKQILKAFSDSHFSMENQDLYALWPRLSTQNQANNTQLSTWWLNNGAFVRLKQAEIGYSLPDRLAKRLYTDKLRIYASGTNLFLISGFKLWDIEMGGNGLGYPLQRVVNFGINLSF</sequence>
<dbReference type="RefSeq" id="WP_286650081.1">
    <property type="nucleotide sequence ID" value="NZ_JACAGK010000001.1"/>
</dbReference>
<organism evidence="3 4">
    <name type="scientific">Sphingobacterium hotanense</name>
    <dbReference type="NCBI Taxonomy" id="649196"/>
    <lineage>
        <taxon>Bacteria</taxon>
        <taxon>Pseudomonadati</taxon>
        <taxon>Bacteroidota</taxon>
        <taxon>Sphingobacteriia</taxon>
        <taxon>Sphingobacteriales</taxon>
        <taxon>Sphingobacteriaceae</taxon>
        <taxon>Sphingobacterium</taxon>
    </lineage>
</organism>
<evidence type="ECO:0000313" key="4">
    <source>
        <dbReference type="Proteomes" id="UP001170954"/>
    </source>
</evidence>
<evidence type="ECO:0000259" key="2">
    <source>
        <dbReference type="Pfam" id="PF07715"/>
    </source>
</evidence>
<protein>
    <submittedName>
        <fullName evidence="3">TonB-dependent receptor</fullName>
    </submittedName>
</protein>
<dbReference type="Pfam" id="PF13715">
    <property type="entry name" value="CarbopepD_reg_2"/>
    <property type="match status" value="1"/>
</dbReference>
<comment type="similarity">
    <text evidence="1">Belongs to the TonB-dependent receptor family.</text>
</comment>
<dbReference type="InterPro" id="IPR023997">
    <property type="entry name" value="TonB-dep_OMP_SusC/RagA_CS"/>
</dbReference>
<feature type="domain" description="TonB-dependent receptor plug" evidence="2">
    <location>
        <begin position="147"/>
        <end position="256"/>
    </location>
</feature>
<dbReference type="PROSITE" id="PS52016">
    <property type="entry name" value="TONB_DEPENDENT_REC_3"/>
    <property type="match status" value="1"/>
</dbReference>
<comment type="subcellular location">
    <subcellularLocation>
        <location evidence="1">Cell outer membrane</location>
        <topology evidence="1">Multi-pass membrane protein</topology>
    </subcellularLocation>
</comment>
<reference evidence="3" key="1">
    <citation type="submission" date="2020-06" db="EMBL/GenBank/DDBJ databases">
        <authorList>
            <person name="Dong N."/>
        </authorList>
    </citation>
    <scope>NUCLEOTIDE SEQUENCE</scope>
    <source>
        <strain evidence="3">R1692</strain>
    </source>
</reference>
<keyword evidence="1" id="KW-0998">Cell outer membrane</keyword>
<dbReference type="NCBIfam" id="TIGR04056">
    <property type="entry name" value="OMP_RagA_SusC"/>
    <property type="match status" value="1"/>
</dbReference>
<proteinExistence type="inferred from homology"/>
<keyword evidence="1" id="KW-1134">Transmembrane beta strand</keyword>
<dbReference type="NCBIfam" id="TIGR04057">
    <property type="entry name" value="SusC_RagA_signa"/>
    <property type="match status" value="1"/>
</dbReference>
<keyword evidence="4" id="KW-1185">Reference proteome</keyword>
<evidence type="ECO:0000256" key="1">
    <source>
        <dbReference type="PROSITE-ProRule" id="PRU01360"/>
    </source>
</evidence>
<dbReference type="Gene3D" id="2.170.130.10">
    <property type="entry name" value="TonB-dependent receptor, plug domain"/>
    <property type="match status" value="1"/>
</dbReference>
<dbReference type="InterPro" id="IPR012910">
    <property type="entry name" value="Plug_dom"/>
</dbReference>
<dbReference type="SUPFAM" id="SSF56935">
    <property type="entry name" value="Porins"/>
    <property type="match status" value="1"/>
</dbReference>